<sequence>MSAETDVLCTSIATVRAHEHGWCTESSHRTLEGVIRYVRCTGCGARRIDLVAAPGAVPAARSAIVPGGAAVDRTLSVAEQRA</sequence>
<proteinExistence type="predicted"/>
<protein>
    <submittedName>
        <fullName evidence="1">Uncharacterized protein</fullName>
    </submittedName>
</protein>
<name>A0AAU8DQF7_9ACTN</name>
<dbReference type="AlphaFoldDB" id="A0AAU8DQF7"/>
<reference evidence="1" key="1">
    <citation type="submission" date="2024-05" db="EMBL/GenBank/DDBJ databases">
        <authorList>
            <person name="Cai S.Y."/>
            <person name="Jin L.M."/>
            <person name="Li H.R."/>
        </authorList>
    </citation>
    <scope>NUCLEOTIDE SEQUENCE</scope>
    <source>
        <strain evidence="1">A5-74</strain>
    </source>
</reference>
<dbReference type="EMBL" id="CP159218">
    <property type="protein sequence ID" value="XCG63882.1"/>
    <property type="molecule type" value="Genomic_DNA"/>
</dbReference>
<accession>A0AAU8DQF7</accession>
<gene>
    <name evidence="1" type="ORF">ABLG96_00585</name>
</gene>
<evidence type="ECO:0000313" key="1">
    <source>
        <dbReference type="EMBL" id="XCG63882.1"/>
    </source>
</evidence>
<dbReference type="RefSeq" id="WP_353649497.1">
    <property type="nucleotide sequence ID" value="NZ_CP159218.1"/>
</dbReference>
<organism evidence="1">
    <name type="scientific">Nakamurella sp. A5-74</name>
    <dbReference type="NCBI Taxonomy" id="3158264"/>
    <lineage>
        <taxon>Bacteria</taxon>
        <taxon>Bacillati</taxon>
        <taxon>Actinomycetota</taxon>
        <taxon>Actinomycetes</taxon>
        <taxon>Nakamurellales</taxon>
        <taxon>Nakamurellaceae</taxon>
        <taxon>Nakamurella</taxon>
    </lineage>
</organism>